<evidence type="ECO:0000313" key="3">
    <source>
        <dbReference type="Proteomes" id="UP000256708"/>
    </source>
</evidence>
<dbReference type="Proteomes" id="UP000256708">
    <property type="component" value="Unassembled WGS sequence"/>
</dbReference>
<accession>A0A3D8L808</accession>
<reference evidence="3" key="1">
    <citation type="submission" date="2018-08" db="EMBL/GenBank/DDBJ databases">
        <authorList>
            <person name="Liu Z.-W."/>
            <person name="Du Z.-J."/>
        </authorList>
    </citation>
    <scope>NUCLEOTIDE SEQUENCE [LARGE SCALE GENOMIC DNA]</scope>
    <source>
        <strain evidence="3">H4X</strain>
    </source>
</reference>
<keyword evidence="1" id="KW-0812">Transmembrane</keyword>
<feature type="transmembrane region" description="Helical" evidence="1">
    <location>
        <begin position="39"/>
        <end position="59"/>
    </location>
</feature>
<dbReference type="AlphaFoldDB" id="A0A3D8L808"/>
<keyword evidence="3" id="KW-1185">Reference proteome</keyword>
<proteinExistence type="predicted"/>
<evidence type="ECO:0000313" key="2">
    <source>
        <dbReference type="EMBL" id="RDV13497.1"/>
    </source>
</evidence>
<organism evidence="2 3">
    <name type="scientific">Pontibacter diazotrophicus</name>
    <dbReference type="NCBI Taxonomy" id="1400979"/>
    <lineage>
        <taxon>Bacteria</taxon>
        <taxon>Pseudomonadati</taxon>
        <taxon>Bacteroidota</taxon>
        <taxon>Cytophagia</taxon>
        <taxon>Cytophagales</taxon>
        <taxon>Hymenobacteraceae</taxon>
        <taxon>Pontibacter</taxon>
    </lineage>
</organism>
<name>A0A3D8L808_9BACT</name>
<sequence length="60" mass="6778">MKLTALLHQKSSQLMVLYNRLTQMTAVFTADQMTTARAVLFKSLLCALNCFLILIKFIGL</sequence>
<keyword evidence="1" id="KW-1133">Transmembrane helix</keyword>
<keyword evidence="1" id="KW-0472">Membrane</keyword>
<evidence type="ECO:0000256" key="1">
    <source>
        <dbReference type="SAM" id="Phobius"/>
    </source>
</evidence>
<comment type="caution">
    <text evidence="2">The sequence shown here is derived from an EMBL/GenBank/DDBJ whole genome shotgun (WGS) entry which is preliminary data.</text>
</comment>
<dbReference type="EMBL" id="QRGR01000023">
    <property type="protein sequence ID" value="RDV13497.1"/>
    <property type="molecule type" value="Genomic_DNA"/>
</dbReference>
<gene>
    <name evidence="2" type="ORF">DXT99_19290</name>
</gene>
<protein>
    <submittedName>
        <fullName evidence="2">Uncharacterized protein</fullName>
    </submittedName>
</protein>